<dbReference type="EMBL" id="LCIT01000012">
    <property type="protein sequence ID" value="KKT62449.1"/>
    <property type="molecule type" value="Genomic_DNA"/>
</dbReference>
<protein>
    <submittedName>
        <fullName evidence="1">Uncharacterized protein</fullName>
    </submittedName>
</protein>
<name>A0A0G1LRK1_9BACT</name>
<dbReference type="Proteomes" id="UP000033945">
    <property type="component" value="Unassembled WGS sequence"/>
</dbReference>
<reference evidence="1 2" key="1">
    <citation type="journal article" date="2015" name="Nature">
        <title>rRNA introns, odd ribosomes, and small enigmatic genomes across a large radiation of phyla.</title>
        <authorList>
            <person name="Brown C.T."/>
            <person name="Hug L.A."/>
            <person name="Thomas B.C."/>
            <person name="Sharon I."/>
            <person name="Castelle C.J."/>
            <person name="Singh A."/>
            <person name="Wilkins M.J."/>
            <person name="Williams K.H."/>
            <person name="Banfield J.F."/>
        </authorList>
    </citation>
    <scope>NUCLEOTIDE SEQUENCE [LARGE SCALE GENOMIC DNA]</scope>
</reference>
<proteinExistence type="predicted"/>
<gene>
    <name evidence="1" type="ORF">UW55_C0012G0009</name>
</gene>
<dbReference type="AlphaFoldDB" id="A0A0G1LRK1"/>
<comment type="caution">
    <text evidence="1">The sequence shown here is derived from an EMBL/GenBank/DDBJ whole genome shotgun (WGS) entry which is preliminary data.</text>
</comment>
<evidence type="ECO:0000313" key="1">
    <source>
        <dbReference type="EMBL" id="KKT62449.1"/>
    </source>
</evidence>
<accession>A0A0G1LRK1</accession>
<evidence type="ECO:0000313" key="2">
    <source>
        <dbReference type="Proteomes" id="UP000033945"/>
    </source>
</evidence>
<sequence length="79" mass="9092">MNDTLHKDIEETISNLYETKYFSALSELIANELEVTKTWLLNKGLTADEMRFYQGRAEGLGVILLRIKTIHDDHMKAPP</sequence>
<organism evidence="1 2">
    <name type="scientific">Candidatus Giovannonibacteria bacterium GW2011_GWA2_44_26</name>
    <dbReference type="NCBI Taxonomy" id="1618648"/>
    <lineage>
        <taxon>Bacteria</taxon>
        <taxon>Candidatus Giovannoniibacteriota</taxon>
    </lineage>
</organism>